<dbReference type="SUPFAM" id="SSF54427">
    <property type="entry name" value="NTF2-like"/>
    <property type="match status" value="1"/>
</dbReference>
<dbReference type="Proteomes" id="UP000054691">
    <property type="component" value="Unassembled WGS sequence"/>
</dbReference>
<reference evidence="1 3" key="1">
    <citation type="submission" date="2015-11" db="EMBL/GenBank/DDBJ databases">
        <title>Genomic analysis of 38 Legionella species identifies large and diverse effector repertoires.</title>
        <authorList>
            <person name="Burstein D."/>
            <person name="Amaro F."/>
            <person name="Zusman T."/>
            <person name="Lifshitz Z."/>
            <person name="Cohen O."/>
            <person name="Gilbert J.A."/>
            <person name="Pupko T."/>
            <person name="Shuman H.A."/>
            <person name="Segal G."/>
        </authorList>
    </citation>
    <scope>NUCLEOTIDE SEQUENCE [LARGE SCALE GENOMIC DNA]</scope>
    <source>
        <strain evidence="1 3">Lyon 8420412</strain>
    </source>
</reference>
<dbReference type="AlphaFoldDB" id="A0A378JDV3"/>
<accession>A0A378JDV3</accession>
<reference evidence="2 4" key="2">
    <citation type="submission" date="2018-06" db="EMBL/GenBank/DDBJ databases">
        <authorList>
            <consortium name="Pathogen Informatics"/>
            <person name="Doyle S."/>
        </authorList>
    </citation>
    <scope>NUCLEOTIDE SEQUENCE [LARGE SCALE GENOMIC DNA]</scope>
    <source>
        <strain evidence="2 4">NCTC12388</strain>
    </source>
</reference>
<dbReference type="EMBL" id="LNYE01000009">
    <property type="protein sequence ID" value="KTD13717.1"/>
    <property type="molecule type" value="Genomic_DNA"/>
</dbReference>
<protein>
    <submittedName>
        <fullName evidence="2">Coiled-coil protein</fullName>
    </submittedName>
</protein>
<evidence type="ECO:0000313" key="4">
    <source>
        <dbReference type="Proteomes" id="UP000254476"/>
    </source>
</evidence>
<dbReference type="InterPro" id="IPR032710">
    <property type="entry name" value="NTF2-like_dom_sf"/>
</dbReference>
<gene>
    <name evidence="1" type="ORF">Lgra_0852</name>
    <name evidence="2" type="ORF">NCTC12388_02718</name>
</gene>
<evidence type="ECO:0000313" key="2">
    <source>
        <dbReference type="EMBL" id="STX45972.1"/>
    </source>
</evidence>
<sequence length="193" mass="23009">MLIIELISFGSVSMLAFYGIRFSDTKDISMLFTSNSRKFTALRYNEKNCYFIRVKMQNTSMQVTQAYQEVIELHVQIENLFHNKTMDETRLPFLSYFHPYFTIIQPDGILRDFIWLSNWYAKAAGSRPQVTIKIEHFKEIFSCPENIIVSYEELQQLTEKEQLRRLSTAIFIPTNNPKQPLLWRHLHETWIKQ</sequence>
<dbReference type="STRING" id="45066.Lgra_0852"/>
<proteinExistence type="predicted"/>
<dbReference type="EMBL" id="UGOB01000001">
    <property type="protein sequence ID" value="STX45972.1"/>
    <property type="molecule type" value="Genomic_DNA"/>
</dbReference>
<keyword evidence="3" id="KW-1185">Reference proteome</keyword>
<dbReference type="Proteomes" id="UP000254476">
    <property type="component" value="Unassembled WGS sequence"/>
</dbReference>
<dbReference type="Gene3D" id="3.10.450.50">
    <property type="match status" value="1"/>
</dbReference>
<evidence type="ECO:0000313" key="3">
    <source>
        <dbReference type="Proteomes" id="UP000054691"/>
    </source>
</evidence>
<name>A0A378JDV3_9GAMM</name>
<organism evidence="2 4">
    <name type="scientific">Legionella gratiana</name>
    <dbReference type="NCBI Taxonomy" id="45066"/>
    <lineage>
        <taxon>Bacteria</taxon>
        <taxon>Pseudomonadati</taxon>
        <taxon>Pseudomonadota</taxon>
        <taxon>Gammaproteobacteria</taxon>
        <taxon>Legionellales</taxon>
        <taxon>Legionellaceae</taxon>
        <taxon>Legionella</taxon>
    </lineage>
</organism>
<evidence type="ECO:0000313" key="1">
    <source>
        <dbReference type="EMBL" id="KTD13717.1"/>
    </source>
</evidence>